<keyword evidence="1" id="KW-1133">Transmembrane helix</keyword>
<dbReference type="EMBL" id="VLLN01000027">
    <property type="protein sequence ID" value="TWJ16423.1"/>
    <property type="molecule type" value="Genomic_DNA"/>
</dbReference>
<gene>
    <name evidence="2" type="ORF">JN12_03364</name>
</gene>
<evidence type="ECO:0000313" key="3">
    <source>
        <dbReference type="Proteomes" id="UP000319449"/>
    </source>
</evidence>
<dbReference type="RefSeq" id="WP_145024895.1">
    <property type="nucleotide sequence ID" value="NZ_VLLN01000027.1"/>
</dbReference>
<evidence type="ECO:0000313" key="2">
    <source>
        <dbReference type="EMBL" id="TWJ16423.1"/>
    </source>
</evidence>
<evidence type="ECO:0000256" key="1">
    <source>
        <dbReference type="SAM" id="Phobius"/>
    </source>
</evidence>
<dbReference type="Proteomes" id="UP000319449">
    <property type="component" value="Unassembled WGS sequence"/>
</dbReference>
<name>A0A562VEV6_9BACT</name>
<comment type="caution">
    <text evidence="2">The sequence shown here is derived from an EMBL/GenBank/DDBJ whole genome shotgun (WGS) entry which is preliminary data.</text>
</comment>
<accession>A0A562VEV6</accession>
<dbReference type="AlphaFoldDB" id="A0A562VEV6"/>
<keyword evidence="1" id="KW-0472">Membrane</keyword>
<organism evidence="2 3">
    <name type="scientific">Geobacter argillaceus</name>
    <dbReference type="NCBI Taxonomy" id="345631"/>
    <lineage>
        <taxon>Bacteria</taxon>
        <taxon>Pseudomonadati</taxon>
        <taxon>Thermodesulfobacteriota</taxon>
        <taxon>Desulfuromonadia</taxon>
        <taxon>Geobacterales</taxon>
        <taxon>Geobacteraceae</taxon>
        <taxon>Geobacter</taxon>
    </lineage>
</organism>
<sequence length="83" mass="9281">MLPIAAMIYAFCLGAFFFARSQYLAGLLVFLTVSVGGVIVGCYLEFRARELLKELVPRTREFHPSLFRTRKPEPATVTSSNPP</sequence>
<proteinExistence type="predicted"/>
<reference evidence="2 3" key="1">
    <citation type="submission" date="2019-07" db="EMBL/GenBank/DDBJ databases">
        <title>Genomic Encyclopedia of Archaeal and Bacterial Type Strains, Phase II (KMG-II): from individual species to whole genera.</title>
        <authorList>
            <person name="Goeker M."/>
        </authorList>
    </citation>
    <scope>NUCLEOTIDE SEQUENCE [LARGE SCALE GENOMIC DNA]</scope>
    <source>
        <strain evidence="2 3">ATCC BAA-1139</strain>
    </source>
</reference>
<protein>
    <submittedName>
        <fullName evidence="2">Uncharacterized protein</fullName>
    </submittedName>
</protein>
<keyword evidence="3" id="KW-1185">Reference proteome</keyword>
<keyword evidence="1" id="KW-0812">Transmembrane</keyword>
<feature type="transmembrane region" description="Helical" evidence="1">
    <location>
        <begin position="23"/>
        <end position="44"/>
    </location>
</feature>